<gene>
    <name evidence="2" type="ORF">DJ021_10585</name>
</gene>
<reference evidence="3" key="1">
    <citation type="submission" date="2018-05" db="EMBL/GenBank/DDBJ databases">
        <authorList>
            <person name="Li X."/>
        </authorList>
    </citation>
    <scope>NUCLEOTIDE SEQUENCE [LARGE SCALE GENOMIC DNA]</scope>
    <source>
        <strain evidence="3">HKS-05</strain>
    </source>
</reference>
<keyword evidence="3" id="KW-1185">Reference proteome</keyword>
<evidence type="ECO:0000256" key="1">
    <source>
        <dbReference type="SAM" id="SignalP"/>
    </source>
</evidence>
<organism evidence="2 3">
    <name type="scientific">Phenylobacterium hankyongense</name>
    <dbReference type="NCBI Taxonomy" id="1813876"/>
    <lineage>
        <taxon>Bacteria</taxon>
        <taxon>Pseudomonadati</taxon>
        <taxon>Pseudomonadota</taxon>
        <taxon>Alphaproteobacteria</taxon>
        <taxon>Caulobacterales</taxon>
        <taxon>Caulobacteraceae</taxon>
        <taxon>Phenylobacterium</taxon>
    </lineage>
</organism>
<proteinExistence type="predicted"/>
<sequence>MKMKLSVMALGLALFATGAVAAPPPEPGEVAIEIYRIAPGQQEAFLKLTALYDEANRQAGLPPRQLYVHEDGASWDFIFIQPQHNPPGKSKLVGEALDRLKAPRGANFFLETRKYIAEHTDTAAIGPTTAADYLATVTH</sequence>
<feature type="signal peptide" evidence="1">
    <location>
        <begin position="1"/>
        <end position="21"/>
    </location>
</feature>
<feature type="chain" id="PRO_5016378623" evidence="1">
    <location>
        <begin position="22"/>
        <end position="139"/>
    </location>
</feature>
<evidence type="ECO:0000313" key="3">
    <source>
        <dbReference type="Proteomes" id="UP000249842"/>
    </source>
</evidence>
<protein>
    <submittedName>
        <fullName evidence="2">Uncharacterized protein</fullName>
    </submittedName>
</protein>
<dbReference type="AlphaFoldDB" id="A0A328B0W7"/>
<dbReference type="RefSeq" id="WP_111457508.1">
    <property type="nucleotide sequence ID" value="NZ_QFYP01000001.1"/>
</dbReference>
<evidence type="ECO:0000313" key="2">
    <source>
        <dbReference type="EMBL" id="RAK60215.1"/>
    </source>
</evidence>
<keyword evidence="1" id="KW-0732">Signal</keyword>
<dbReference type="Proteomes" id="UP000249842">
    <property type="component" value="Unassembled WGS sequence"/>
</dbReference>
<name>A0A328B0W7_9CAUL</name>
<dbReference type="EMBL" id="QFYP01000001">
    <property type="protein sequence ID" value="RAK60215.1"/>
    <property type="molecule type" value="Genomic_DNA"/>
</dbReference>
<comment type="caution">
    <text evidence="2">The sequence shown here is derived from an EMBL/GenBank/DDBJ whole genome shotgun (WGS) entry which is preliminary data.</text>
</comment>
<dbReference type="OrthoDB" id="7574414at2"/>
<accession>A0A328B0W7</accession>